<name>A0AAD1EN61_9MICO</name>
<dbReference type="Pfam" id="PF19779">
    <property type="entry name" value="DUF6264"/>
    <property type="match status" value="1"/>
</dbReference>
<accession>A0AAD1EN61</accession>
<proteinExistence type="predicted"/>
<dbReference type="RefSeq" id="WP_104266149.1">
    <property type="nucleotide sequence ID" value="NZ_CP028130.1"/>
</dbReference>
<feature type="transmembrane region" description="Helical" evidence="1">
    <location>
        <begin position="95"/>
        <end position="118"/>
    </location>
</feature>
<keyword evidence="1" id="KW-1133">Transmembrane helix</keyword>
<keyword evidence="1" id="KW-0812">Transmembrane</keyword>
<dbReference type="EMBL" id="CP028130">
    <property type="protein sequence ID" value="AZZ56937.1"/>
    <property type="molecule type" value="Genomic_DNA"/>
</dbReference>
<evidence type="ECO:0000313" key="3">
    <source>
        <dbReference type="Proteomes" id="UP000283946"/>
    </source>
</evidence>
<evidence type="ECO:0000256" key="1">
    <source>
        <dbReference type="SAM" id="Phobius"/>
    </source>
</evidence>
<sequence>MSSGRLQVGDRGFTWPQPPRPIDFVATIILIAVSFYAMGVVCALSSLAANYPGRGWGPLTHDGLRSFYTVLANADWVVYAATVLLAITRLVREKTAFWVVPAGVVASFLCALVPYLFFTRD</sequence>
<reference evidence="2 3" key="1">
    <citation type="submission" date="2018-03" db="EMBL/GenBank/DDBJ databases">
        <title>Bacteriophage NCPPB3778 and a type I-E CRISPR drive the evolution of the US Biological Select Agent, Rathayibacter toxicus.</title>
        <authorList>
            <person name="Davis E.W.II."/>
            <person name="Tabima J.F."/>
            <person name="Weisberg A.J."/>
            <person name="Dantas Lopes L."/>
            <person name="Wiseman M.S."/>
            <person name="Wiseman M.S."/>
            <person name="Pupko T."/>
            <person name="Belcher M.S."/>
            <person name="Sechler A.J."/>
            <person name="Tancos M.A."/>
            <person name="Schroeder B.K."/>
            <person name="Murray T.D."/>
            <person name="Luster D.G."/>
            <person name="Schneider W.L."/>
            <person name="Rogers E."/>
            <person name="Andreote F.D."/>
            <person name="Grunwald N.J."/>
            <person name="Putnam M.L."/>
            <person name="Chang J.H."/>
        </authorList>
    </citation>
    <scope>NUCLEOTIDE SEQUENCE [LARGE SCALE GENOMIC DNA]</scope>
    <source>
        <strain evidence="2 3">NCCPB 2253</strain>
    </source>
</reference>
<dbReference type="KEGG" id="ria:C7V51_14400"/>
<gene>
    <name evidence="2" type="ORF">C7V51_14400</name>
</gene>
<feature type="transmembrane region" description="Helical" evidence="1">
    <location>
        <begin position="67"/>
        <end position="88"/>
    </location>
</feature>
<organism evidence="2 3">
    <name type="scientific">Rathayibacter iranicus</name>
    <dbReference type="NCBI Taxonomy" id="59737"/>
    <lineage>
        <taxon>Bacteria</taxon>
        <taxon>Bacillati</taxon>
        <taxon>Actinomycetota</taxon>
        <taxon>Actinomycetes</taxon>
        <taxon>Micrococcales</taxon>
        <taxon>Microbacteriaceae</taxon>
        <taxon>Rathayibacter</taxon>
    </lineage>
</organism>
<dbReference type="Proteomes" id="UP000283946">
    <property type="component" value="Chromosome"/>
</dbReference>
<dbReference type="InterPro" id="IPR046231">
    <property type="entry name" value="DUF6264"/>
</dbReference>
<protein>
    <submittedName>
        <fullName evidence="2">Uncharacterized protein</fullName>
    </submittedName>
</protein>
<keyword evidence="1" id="KW-0472">Membrane</keyword>
<feature type="transmembrane region" description="Helical" evidence="1">
    <location>
        <begin position="21"/>
        <end position="47"/>
    </location>
</feature>
<evidence type="ECO:0000313" key="2">
    <source>
        <dbReference type="EMBL" id="AZZ56937.1"/>
    </source>
</evidence>
<dbReference type="AlphaFoldDB" id="A0AAD1EN61"/>